<reference evidence="6" key="2">
    <citation type="submission" date="2021-04" db="EMBL/GenBank/DDBJ databases">
        <authorList>
            <person name="Gilroy R."/>
        </authorList>
    </citation>
    <scope>NUCLEOTIDE SEQUENCE</scope>
    <source>
        <strain evidence="6">ChiBcec18-1249</strain>
    </source>
</reference>
<dbReference type="InterPro" id="IPR008454">
    <property type="entry name" value="Collagen-bd_Cna-like_B-typ_dom"/>
</dbReference>
<evidence type="ECO:0000256" key="3">
    <source>
        <dbReference type="SAM" id="SignalP"/>
    </source>
</evidence>
<dbReference type="SUPFAM" id="SSF49478">
    <property type="entry name" value="Cna protein B-type domain"/>
    <property type="match status" value="3"/>
</dbReference>
<name>A0A9D2LKH0_9FIRM</name>
<proteinExistence type="predicted"/>
<keyword evidence="2" id="KW-1133">Transmembrane helix</keyword>
<feature type="compositionally biased region" description="Acidic residues" evidence="1">
    <location>
        <begin position="2719"/>
        <end position="2741"/>
    </location>
</feature>
<feature type="region of interest" description="Disordered" evidence="1">
    <location>
        <begin position="242"/>
        <end position="267"/>
    </location>
</feature>
<evidence type="ECO:0000256" key="2">
    <source>
        <dbReference type="SAM" id="Phobius"/>
    </source>
</evidence>
<dbReference type="Gene3D" id="2.60.40.1140">
    <property type="entry name" value="Collagen-binding surface protein Cna, B-type domain"/>
    <property type="match status" value="5"/>
</dbReference>
<accession>A0A9D2LKH0</accession>
<keyword evidence="2" id="KW-0812">Transmembrane</keyword>
<evidence type="ECO:0000259" key="4">
    <source>
        <dbReference type="Pfam" id="PF05738"/>
    </source>
</evidence>
<protein>
    <submittedName>
        <fullName evidence="6">Cna B-type domain-containing protein</fullName>
    </submittedName>
</protein>
<sequence length="2812" mass="304363">MRHDTSKRRGLLSLVLALVLLTTSIPGQVFAAAAQELSGGETNAAAPEPLTEEPQRLTLDYDGSDLRPNDRKLNDFTVTAVLSAQAEEETETAFRLEIALPEQLSFPEGPYALGGTDGRDYQILADGEVLAEIAPLPEGAELTAAACENSTLTVDLTQRAGGAVTVPAEGFVYPLTVHGALLEMADGFRTGTITVGGQLSGGPAASPVSIAVDEETAEIPAGIEVTERTDLGPQAIYWVDNRDEADSRPDPASFPSPELRFSTDGGRTWERLTPSNMAGLGLDRMPSPTVREDGSGVFSLIYEDLPAEIAVYDTDVDPAEELDRHTVTWALGGQPELDGYGEVTVTEENAADYPSAGDRRGWFYLLESEVSFDIQVRWGTLGGADGLRDLVMNGFSLYVSIDRDADAANKTLQELLEDGVLEIDDSASPDPEDPTRGTVRVSGCWKYDLDGTAITYCVDRTGDRDADRLELAGVLEDGDYFQVQYDNSTAPNVGSVLTEAYSGGTIYLTLTGRTGYSASKVWLDQAGSVRPSGEFQLWRYREGASYTTAAPVTDGEGDPYVLALSGESPQSIVFTDPDGSPAQLDKYDPEGYRYLYVVREYLDATAAEGRPADSYEQVLGTVNADGSVTDDRPDREAGDRYVYDGGTLSNRLSDTVTAVVEKTWNASAFQSQLEDVTVVFTLQARPAAAEGETPAAWTDMDITVSKTGFTEEDLQFWSAARTAPAYDALGRVLEYRWAESAVYQGTSGENLLHGDGQGFTLFQDGREVTYRIETETGENGRTRVTNVLSDALDYEVVKEWTGGVQPPADGAPLTFQLYQIPSGGALDGSAVPYLTFTWDGETVEIVAGPEGAGITAGTSSQGTGADGGPIWSTWLHGLPEFDGDGQEYEYLLLENTAGTDYFPTYQTQRDPETGDYRTVVTNGPGDGSRILIRKVWIDGSDSAHRGDATISVYEKGTDALIDSVTLTGGVWSAQVGIGDRDPADVYILETEVQPSQGEQAEAYRVPLRPYQLSEGGTAEYEVPAEPAYDGSVYQYETRFHRYEATYQVSFPLAGETIFPVTNRRLGSVDLTVTKTWEDGDGTLRQALAEAIAALAPEDRLTPYIQLRFAEGTEEDGAHYITKGGHVEHGEGDLPADAVRLGGAETLIRDDEGRPTTARQTIALDPEQDRQRFCYFGLPKYDENGAVVRYTVEEVWLTDGAKEEVPSLTGYLEAHLPDSWEKKAELLELLREFHSAVGTGTYEVAPENAILQDDVQTIPVTNSLGDTKTICWYKDWKDNYTLENDQRPDIYLDVYQVTHDQAGQPEVSLYRQDYRWHYAAGDGESSWNHWRAEITGAPKYDDAGYEILYFAVEHSSVNTADFDYQPAAYAVPAGPSGELLSIGTVSDVDQAYLEQGYAVAVPDASGEYALVEGGTFTNRLASAVEIRGQKLWTGLPGGYPAVDLPAVTFAVDRTWTENGEPRREEDVASLTVSQWASLYQNGTYVFQILYEGVNTMRITDGTVAVTGEEGASRLPRYDAYGNLYTYALREREVLDWSQAVDDANGETQVSTEEVFTIIQPASNSYVAANAYHGSGGTLRVKKLLQLDQDEDGGPMAYPAVRLQVSRTYTRNDGTVSQPEVVATRTWTSAEVRSAYEAALAEDPDGAVSALTRIFTFEDLERYAPNGSRYTYTVTELKDGFLEGYVTSAGAGDLDAADAGYDAADAVTGLFPTEPEEGEAPVSATFRNVPDGRTVTLTGEKKWDDYGDLFGLRPEIENGSVEGVTLRLSRSAASQPGQNNAIGWTEVPADRYTVFWSAADGDTWTYTVTGASGTGELEAYAPNGMPWRYRIREVLDSGLGAIYTPSPATVSERTGFDGTFTEMNDLTNRLGTDVPYEKQWKDPAGNAVTGDYIGMVLTVSFEVQVRVNGTGDWMTADEAVDYLRANLGGRFDEVFDAEAFAPQLSGRIGQEGAWRGTVENLPRAIRLSGGETAALSYRVVETRVTGNGASQTIRISQEGGYTVEEAGFVDRADFTPAGNITANVLDVQSLTVTKTWAGDSGNAYQTRPAADSANEDWQTAFVIQRQAEGAADLWENAQVYGDSYPGGSRDLVVIVSGKNGEDTAGTTISGLPSGVYRARELQPDWQRSEDGTIDPAYILEEDGAYFHGAYDADYTDAVSVTNTLRARTLQLEAQKIWLPEGQVPAGAAVTLVLQYRDRDNRWTDLKAVALDGTPDGPAAGPACEDHAWHAVWAGLPLYHPDGRNEANGSPAPTDYRVVERPGADFVLIGQEGSADEGYTFRNVPSTSLDVVKTWYGTDTANQIEVVAGLYRTTGTPGDAASEAVPDAGTQAQRKLTLNAGNGWMGTFTGLPACDGTGRAYTYYARELTVNGVPLAESGFDAAYQDQDGTTHIVNYGGDGQEDFVRVTGTKTWVDRDETARDQLQLYLYRTTTPADETSWDLVPETEFILRWWGTDTDQWRYAFENLPRYDGAGTPYTYRVTEESPAGYDGLAASGVSLLDSGLFVCDFTNVQRGGLTVEKRVTGIGDPEKEFAFTVKLAGSSTAGIPAVDIDGLYGGMTFENGAATFTLKHGQSITAADLPAGLTYTVTEAREDGYETTSANETGSIPAGGTVTATFHNHKDDPGGGTTYTHVTVRKVWRLDDGGTAADSVTVDLLRGNTVADTVVLDADNDWTYTWTGLNDRYVWTVEEADVPDGFTAAITRNGMTFTITNDDTGGPEAPDPEEPDPDTPDPGDPEDPDQPDGPDAPDTPDGPDDPDGPGEPDDPEEPENPDVPRTGDPSRNGLLALLCLTSLVGMALLAALEWKSRRKQRQS</sequence>
<feature type="compositionally biased region" description="Acidic residues" evidence="1">
    <location>
        <begin position="2750"/>
        <end position="2769"/>
    </location>
</feature>
<comment type="caution">
    <text evidence="6">The sequence shown here is derived from an EMBL/GenBank/DDBJ whole genome shotgun (WGS) entry which is preliminary data.</text>
</comment>
<feature type="signal peptide" evidence="3">
    <location>
        <begin position="1"/>
        <end position="31"/>
    </location>
</feature>
<feature type="region of interest" description="Disordered" evidence="1">
    <location>
        <begin position="2706"/>
        <end position="2781"/>
    </location>
</feature>
<dbReference type="Proteomes" id="UP000823824">
    <property type="component" value="Unassembled WGS sequence"/>
</dbReference>
<feature type="domain" description="CNA-B" evidence="4">
    <location>
        <begin position="2404"/>
        <end position="2487"/>
    </location>
</feature>
<feature type="domain" description="DUF7601" evidence="5">
    <location>
        <begin position="2512"/>
        <end position="2619"/>
    </location>
</feature>
<reference evidence="6" key="1">
    <citation type="journal article" date="2021" name="PeerJ">
        <title>Extensive microbial diversity within the chicken gut microbiome revealed by metagenomics and culture.</title>
        <authorList>
            <person name="Gilroy R."/>
            <person name="Ravi A."/>
            <person name="Getino M."/>
            <person name="Pursley I."/>
            <person name="Horton D.L."/>
            <person name="Alikhan N.F."/>
            <person name="Baker D."/>
            <person name="Gharbi K."/>
            <person name="Hall N."/>
            <person name="Watson M."/>
            <person name="Adriaenssens E.M."/>
            <person name="Foster-Nyarko E."/>
            <person name="Jarju S."/>
            <person name="Secka A."/>
            <person name="Antonio M."/>
            <person name="Oren A."/>
            <person name="Chaudhuri R.R."/>
            <person name="La Ragione R."/>
            <person name="Hildebrand F."/>
            <person name="Pallen M.J."/>
        </authorList>
    </citation>
    <scope>NUCLEOTIDE SEQUENCE</scope>
    <source>
        <strain evidence="6">ChiBcec18-1249</strain>
    </source>
</reference>
<evidence type="ECO:0000256" key="1">
    <source>
        <dbReference type="SAM" id="MobiDB-lite"/>
    </source>
</evidence>
<feature type="transmembrane region" description="Helical" evidence="2">
    <location>
        <begin position="2782"/>
        <end position="2801"/>
    </location>
</feature>
<keyword evidence="3" id="KW-0732">Signal</keyword>
<feature type="chain" id="PRO_5039195825" evidence="3">
    <location>
        <begin position="32"/>
        <end position="2812"/>
    </location>
</feature>
<dbReference type="Pfam" id="PF05738">
    <property type="entry name" value="Cna_B"/>
    <property type="match status" value="3"/>
</dbReference>
<evidence type="ECO:0000259" key="5">
    <source>
        <dbReference type="Pfam" id="PF24547"/>
    </source>
</evidence>
<dbReference type="InterPro" id="IPR055382">
    <property type="entry name" value="DUF7601"/>
</dbReference>
<evidence type="ECO:0000313" key="6">
    <source>
        <dbReference type="EMBL" id="HJB14193.1"/>
    </source>
</evidence>
<keyword evidence="2" id="KW-0472">Membrane</keyword>
<gene>
    <name evidence="6" type="ORF">H9787_10865</name>
</gene>
<feature type="domain" description="CNA-B" evidence="4">
    <location>
        <begin position="2326"/>
        <end position="2369"/>
    </location>
</feature>
<organism evidence="6 7">
    <name type="scientific">Candidatus Oscillibacter excrementigallinarum</name>
    <dbReference type="NCBI Taxonomy" id="2838716"/>
    <lineage>
        <taxon>Bacteria</taxon>
        <taxon>Bacillati</taxon>
        <taxon>Bacillota</taxon>
        <taxon>Clostridia</taxon>
        <taxon>Eubacteriales</taxon>
        <taxon>Oscillospiraceae</taxon>
        <taxon>Oscillibacter</taxon>
    </lineage>
</organism>
<dbReference type="Pfam" id="PF24547">
    <property type="entry name" value="DUF7601"/>
    <property type="match status" value="1"/>
</dbReference>
<dbReference type="CDD" id="cd00222">
    <property type="entry name" value="CollagenBindB"/>
    <property type="match status" value="2"/>
</dbReference>
<feature type="domain" description="CNA-B" evidence="4">
    <location>
        <begin position="2631"/>
        <end position="2710"/>
    </location>
</feature>
<dbReference type="EMBL" id="DWZJ01000099">
    <property type="protein sequence ID" value="HJB14193.1"/>
    <property type="molecule type" value="Genomic_DNA"/>
</dbReference>
<evidence type="ECO:0000313" key="7">
    <source>
        <dbReference type="Proteomes" id="UP000823824"/>
    </source>
</evidence>